<reference evidence="1 2" key="1">
    <citation type="journal article" date="2018" name="Sci. Rep.">
        <title>A novel species of the marine cyanobacterium Acaryochloris with a unique pigment content and lifestyle.</title>
        <authorList>
            <person name="Partensky F."/>
            <person name="Six C."/>
            <person name="Ratin M."/>
            <person name="Garczarek L."/>
            <person name="Vaulot D."/>
            <person name="Probert I."/>
            <person name="Calteau A."/>
            <person name="Gourvil P."/>
            <person name="Marie D."/>
            <person name="Grebert T."/>
            <person name="Bouchier C."/>
            <person name="Le Panse S."/>
            <person name="Gachenot M."/>
            <person name="Rodriguez F."/>
            <person name="Garrido J.L."/>
        </authorList>
    </citation>
    <scope>NUCLEOTIDE SEQUENCE [LARGE SCALE GENOMIC DNA]</scope>
    <source>
        <strain evidence="1 2">RCC1774</strain>
    </source>
</reference>
<protein>
    <submittedName>
        <fullName evidence="1">Uncharacterized protein</fullName>
    </submittedName>
</protein>
<dbReference type="AlphaFoldDB" id="A0A2W1JFW6"/>
<evidence type="ECO:0000313" key="2">
    <source>
        <dbReference type="Proteomes" id="UP000248857"/>
    </source>
</evidence>
<comment type="caution">
    <text evidence="1">The sequence shown here is derived from an EMBL/GenBank/DDBJ whole genome shotgun (WGS) entry which is preliminary data.</text>
</comment>
<proteinExistence type="predicted"/>
<dbReference type="OrthoDB" id="571710at2"/>
<name>A0A2W1JFW6_9CYAN</name>
<accession>A0A2W1JFW6</accession>
<gene>
    <name evidence="1" type="ORF">C1752_03685</name>
</gene>
<dbReference type="Proteomes" id="UP000248857">
    <property type="component" value="Unassembled WGS sequence"/>
</dbReference>
<keyword evidence="2" id="KW-1185">Reference proteome</keyword>
<dbReference type="RefSeq" id="WP_110987086.1">
    <property type="nucleotide sequence ID" value="NZ_CAWNWM010000010.1"/>
</dbReference>
<organism evidence="1 2">
    <name type="scientific">Acaryochloris thomasi RCC1774</name>
    <dbReference type="NCBI Taxonomy" id="1764569"/>
    <lineage>
        <taxon>Bacteria</taxon>
        <taxon>Bacillati</taxon>
        <taxon>Cyanobacteriota</taxon>
        <taxon>Cyanophyceae</taxon>
        <taxon>Acaryochloridales</taxon>
        <taxon>Acaryochloridaceae</taxon>
        <taxon>Acaryochloris</taxon>
        <taxon>Acaryochloris thomasi</taxon>
    </lineage>
</organism>
<sequence>MSNSEESLAPLEAAVEILGDDHSSSPGEQQRDYVARVRASRVLKRYQSGFTPNLLPHADLMAFDAIFASKVILKLLYLSLAEDARCSVGEQRSAYQQAENDAIASKTRVAQSSGKLLYQLGGTSLLETIIEDWIPELDQRSLRAAWQTYLG</sequence>
<dbReference type="EMBL" id="PQWO01000010">
    <property type="protein sequence ID" value="PZD72489.1"/>
    <property type="molecule type" value="Genomic_DNA"/>
</dbReference>
<evidence type="ECO:0000313" key="1">
    <source>
        <dbReference type="EMBL" id="PZD72489.1"/>
    </source>
</evidence>